<gene>
    <name evidence="2" type="ORF">MUN53_09765</name>
</gene>
<dbReference type="Pfam" id="PF00501">
    <property type="entry name" value="AMP-binding"/>
    <property type="match status" value="1"/>
</dbReference>
<reference evidence="2 3" key="1">
    <citation type="submission" date="2022-03" db="EMBL/GenBank/DDBJ databases">
        <title>Parabacteroides sp. nov. isolated from swine feces.</title>
        <authorList>
            <person name="Bak J.E."/>
        </authorList>
    </citation>
    <scope>NUCLEOTIDE SEQUENCE [LARGE SCALE GENOMIC DNA]</scope>
    <source>
        <strain evidence="2 3">AGMB00274</strain>
    </source>
</reference>
<name>A0ABT0C1M9_9BACT</name>
<comment type="caution">
    <text evidence="2">The sequence shown here is derived from an EMBL/GenBank/DDBJ whole genome shotgun (WGS) entry which is preliminary data.</text>
</comment>
<organism evidence="2 3">
    <name type="scientific">Parabacteroides faecalis</name>
    <dbReference type="NCBI Taxonomy" id="2924040"/>
    <lineage>
        <taxon>Bacteria</taxon>
        <taxon>Pseudomonadati</taxon>
        <taxon>Bacteroidota</taxon>
        <taxon>Bacteroidia</taxon>
        <taxon>Bacteroidales</taxon>
        <taxon>Tannerellaceae</taxon>
        <taxon>Parabacteroides</taxon>
    </lineage>
</organism>
<dbReference type="Gene3D" id="3.30.300.30">
    <property type="match status" value="1"/>
</dbReference>
<proteinExistence type="predicted"/>
<dbReference type="SUPFAM" id="SSF56801">
    <property type="entry name" value="Acetyl-CoA synthetase-like"/>
    <property type="match status" value="1"/>
</dbReference>
<evidence type="ECO:0000313" key="2">
    <source>
        <dbReference type="EMBL" id="MCJ2380891.1"/>
    </source>
</evidence>
<feature type="domain" description="AMP-dependent synthetase/ligase" evidence="1">
    <location>
        <begin position="13"/>
        <end position="411"/>
    </location>
</feature>
<evidence type="ECO:0000313" key="3">
    <source>
        <dbReference type="Proteomes" id="UP001165444"/>
    </source>
</evidence>
<accession>A0ABT0C1M9</accession>
<evidence type="ECO:0000259" key="1">
    <source>
        <dbReference type="Pfam" id="PF00501"/>
    </source>
</evidence>
<dbReference type="RefSeq" id="WP_243325179.1">
    <property type="nucleotide sequence ID" value="NZ_JAKZMM010000022.1"/>
</dbReference>
<dbReference type="PANTHER" id="PTHR24096:SF420">
    <property type="entry name" value="LONG-CHAIN-FATTY-ACID--COA LIGASE-RELATED"/>
    <property type="match status" value="1"/>
</dbReference>
<keyword evidence="3" id="KW-1185">Reference proteome</keyword>
<dbReference type="Proteomes" id="UP001165444">
    <property type="component" value="Unassembled WGS sequence"/>
</dbReference>
<dbReference type="InterPro" id="IPR020845">
    <property type="entry name" value="AMP-binding_CS"/>
</dbReference>
<dbReference type="InterPro" id="IPR045851">
    <property type="entry name" value="AMP-bd_C_sf"/>
</dbReference>
<protein>
    <submittedName>
        <fullName evidence="2">AMP-binding protein</fullName>
    </submittedName>
</protein>
<sequence>MIQENFIKIYEKSFQENWDLPALTDYVEQKTLTFADVAKEIARFHILFRECQIRRGDKIALIGRDCANWCVVYMAAVTYGAIIVPILPDFNPNDVHHIINHSESVFLFVSDRIWDTLEEEKISEIRGVFSLTDFRCLHQRDGENIQKLLKELDSRFTEEYPNGFTRENIRYADLDNDKVVLLNYTSGTTGFSKGVMLTGNNLAGNVTYARTLDVLFRGERELCFLPLAHAYSCAFNFLVPMAFGAHVFLLGKLPSPKILLKAFEEVKPNLILTVPLILEKIYKKMIAPQLNKRTMKLAMSVPLLNDRIYAQINKKLTNALGGRFREVIVGGAAMNQEVADFLYKIKFPYTIGYGMTECGPLISYDNHKEYVPTSCGQILKGIMEVRIDSEDPYNKVGEIQVRGENVMKGYYKNEEATRNVFTDDGWLKTGDLGTIDVNKRIYIRGRSKTMILSSNGQNIYPEEIEAKLNNLPFVLESLVVEREGKLVGLVYPDYDTVDSTGIRHEDLPAIMEQNRKDLNKLLAPYEAVTSIILYPTEFEKTPKRSIKRYLYENY</sequence>
<dbReference type="Gene3D" id="3.40.50.12780">
    <property type="entry name" value="N-terminal domain of ligase-like"/>
    <property type="match status" value="1"/>
</dbReference>
<dbReference type="PROSITE" id="PS00455">
    <property type="entry name" value="AMP_BINDING"/>
    <property type="match status" value="1"/>
</dbReference>
<dbReference type="InterPro" id="IPR042099">
    <property type="entry name" value="ANL_N_sf"/>
</dbReference>
<dbReference type="EMBL" id="JAKZMM010000022">
    <property type="protein sequence ID" value="MCJ2380891.1"/>
    <property type="molecule type" value="Genomic_DNA"/>
</dbReference>
<dbReference type="InterPro" id="IPR000873">
    <property type="entry name" value="AMP-dep_synth/lig_dom"/>
</dbReference>
<dbReference type="PANTHER" id="PTHR24096">
    <property type="entry name" value="LONG-CHAIN-FATTY-ACID--COA LIGASE"/>
    <property type="match status" value="1"/>
</dbReference>